<dbReference type="OrthoDB" id="3748600at2"/>
<dbReference type="EMBL" id="SDWV01000017">
    <property type="protein sequence ID" value="RYC07140.1"/>
    <property type="molecule type" value="Genomic_DNA"/>
</dbReference>
<accession>A0A4Q2SS39</accession>
<keyword evidence="3" id="KW-1185">Reference proteome</keyword>
<dbReference type="Proteomes" id="UP000291101">
    <property type="component" value="Unassembled WGS sequence"/>
</dbReference>
<feature type="chain" id="PRO_5020406589" description="DUF3060 domain-containing protein" evidence="1">
    <location>
        <begin position="27"/>
        <end position="134"/>
    </location>
</feature>
<feature type="signal peptide" evidence="1">
    <location>
        <begin position="1"/>
        <end position="26"/>
    </location>
</feature>
<proteinExistence type="predicted"/>
<evidence type="ECO:0000256" key="1">
    <source>
        <dbReference type="SAM" id="SignalP"/>
    </source>
</evidence>
<reference evidence="2 3" key="1">
    <citation type="submission" date="2019-01" db="EMBL/GenBank/DDBJ databases">
        <title>Novel species of Nocardioides.</title>
        <authorList>
            <person name="Liu Q."/>
            <person name="X Y.-H."/>
        </authorList>
    </citation>
    <scope>NUCLEOTIDE SEQUENCE [LARGE SCALE GENOMIC DNA]</scope>
    <source>
        <strain evidence="2 3">HLT2-9</strain>
    </source>
</reference>
<dbReference type="RefSeq" id="WP_129427831.1">
    <property type="nucleotide sequence ID" value="NZ_SDWV01000017.1"/>
</dbReference>
<comment type="caution">
    <text evidence="2">The sequence shown here is derived from an EMBL/GenBank/DDBJ whole genome shotgun (WGS) entry which is preliminary data.</text>
</comment>
<sequence>MNARRMSGAVAFACVAASLNACGAQAIDGGDATVLIAERADGGMDALLEGTLRVVDGCLGITEATTHRDTVVVWPHGTEVTNDDPTTIALHGVGEIAVGDDVSVAGGVDRSNTGQVGGLTVPVYCDSGEIWLAR</sequence>
<organism evidence="2 3">
    <name type="scientific">Nocardioides zhouii</name>
    <dbReference type="NCBI Taxonomy" id="1168729"/>
    <lineage>
        <taxon>Bacteria</taxon>
        <taxon>Bacillati</taxon>
        <taxon>Actinomycetota</taxon>
        <taxon>Actinomycetes</taxon>
        <taxon>Propionibacteriales</taxon>
        <taxon>Nocardioidaceae</taxon>
        <taxon>Nocardioides</taxon>
    </lineage>
</organism>
<name>A0A4Q2SS39_9ACTN</name>
<evidence type="ECO:0000313" key="3">
    <source>
        <dbReference type="Proteomes" id="UP000291101"/>
    </source>
</evidence>
<evidence type="ECO:0000313" key="2">
    <source>
        <dbReference type="EMBL" id="RYC07140.1"/>
    </source>
</evidence>
<evidence type="ECO:0008006" key="4">
    <source>
        <dbReference type="Google" id="ProtNLM"/>
    </source>
</evidence>
<gene>
    <name evidence="2" type="ORF">EUA94_15690</name>
</gene>
<dbReference type="AlphaFoldDB" id="A0A4Q2SS39"/>
<protein>
    <recommendedName>
        <fullName evidence="4">DUF3060 domain-containing protein</fullName>
    </recommendedName>
</protein>
<keyword evidence="1" id="KW-0732">Signal</keyword>